<keyword evidence="4" id="KW-1185">Reference proteome</keyword>
<keyword evidence="2 3" id="KW-0378">Hydrolase</keyword>
<dbReference type="EC" id="3.1.21.-" evidence="3"/>
<proteinExistence type="predicted"/>
<dbReference type="PANTHER" id="PTHR33607">
    <property type="entry name" value="ENDONUCLEASE-1"/>
    <property type="match status" value="1"/>
</dbReference>
<evidence type="ECO:0000256" key="2">
    <source>
        <dbReference type="ARBA" id="ARBA00022801"/>
    </source>
</evidence>
<evidence type="ECO:0000313" key="3">
    <source>
        <dbReference type="EMBL" id="SUJ03132.1"/>
    </source>
</evidence>
<dbReference type="Proteomes" id="UP000254519">
    <property type="component" value="Unassembled WGS sequence"/>
</dbReference>
<protein>
    <submittedName>
        <fullName evidence="3">Extracellular deoxyribonuclease</fullName>
        <ecNumber evidence="3">3.1.21.-</ecNumber>
    </submittedName>
</protein>
<gene>
    <name evidence="3" type="primary">dns</name>
    <name evidence="3" type="ORF">NCTC4822_01351</name>
</gene>
<evidence type="ECO:0000256" key="1">
    <source>
        <dbReference type="ARBA" id="ARBA00022722"/>
    </source>
</evidence>
<keyword evidence="1" id="KW-0540">Nuclease</keyword>
<dbReference type="AlphaFoldDB" id="A0A380BLH0"/>
<accession>A0A380BLH0</accession>
<dbReference type="InterPro" id="IPR044925">
    <property type="entry name" value="His-Me_finger_sf"/>
</dbReference>
<dbReference type="Pfam" id="PF04231">
    <property type="entry name" value="Endonuclease_1"/>
    <property type="match status" value="1"/>
</dbReference>
<dbReference type="SUPFAM" id="SSF54060">
    <property type="entry name" value="His-Me finger endonucleases"/>
    <property type="match status" value="1"/>
</dbReference>
<sequence length="313" mass="37733">MENNGLIQRQLHELECMENCDSEELLAELTRNQRKINTSAELYYNEKLDNFWIEHYYCDISPNSATSTQLLKELQCLVKKTHRYKHPYYISKDQYLYTWVDLQPNGQLKSIYSGIQKNPQKVIEEEFATIQRRSEHYRKLMINQMDTSKNFKRQVQKISNQHKFNAEHVVPQSWFKAREPMKGDLHNLFTCEPKCNSIRSNFPYYEFESKKDSRRTRNHCGLYEMGRFEPEHGKGTAARATLYFLLRYPRKIIKRYRKRINIPLLFRWHGQYPVTNYEKHRNQAIFEIQGNRNPFIDIPDLTKKIGFLEQMKQ</sequence>
<dbReference type="PANTHER" id="PTHR33607:SF2">
    <property type="entry name" value="ENDONUCLEASE-1"/>
    <property type="match status" value="1"/>
</dbReference>
<dbReference type="GO" id="GO:0004518">
    <property type="term" value="F:nuclease activity"/>
    <property type="evidence" value="ECO:0007669"/>
    <property type="project" value="UniProtKB-KW"/>
</dbReference>
<name>A0A380BLH0_SPOPA</name>
<evidence type="ECO:0000313" key="4">
    <source>
        <dbReference type="Proteomes" id="UP000254519"/>
    </source>
</evidence>
<dbReference type="InterPro" id="IPR007346">
    <property type="entry name" value="Endonuclease-I"/>
</dbReference>
<reference evidence="3 4" key="1">
    <citation type="submission" date="2018-06" db="EMBL/GenBank/DDBJ databases">
        <authorList>
            <consortium name="Pathogen Informatics"/>
            <person name="Doyle S."/>
        </authorList>
    </citation>
    <scope>NUCLEOTIDE SEQUENCE [LARGE SCALE GENOMIC DNA]</scope>
    <source>
        <strain evidence="4">ATCC 11859 / DSM 33 / NCIB 8841 / NCTC 4822</strain>
    </source>
</reference>
<dbReference type="GO" id="GO:0016787">
    <property type="term" value="F:hydrolase activity"/>
    <property type="evidence" value="ECO:0007669"/>
    <property type="project" value="UniProtKB-KW"/>
</dbReference>
<organism evidence="3 4">
    <name type="scientific">Sporosarcina pasteurii</name>
    <name type="common">Bacillus pasteurii</name>
    <dbReference type="NCBI Taxonomy" id="1474"/>
    <lineage>
        <taxon>Bacteria</taxon>
        <taxon>Bacillati</taxon>
        <taxon>Bacillota</taxon>
        <taxon>Bacilli</taxon>
        <taxon>Bacillales</taxon>
        <taxon>Caryophanaceae</taxon>
        <taxon>Sporosarcina</taxon>
    </lineage>
</organism>
<dbReference type="EMBL" id="UGYZ01000002">
    <property type="protein sequence ID" value="SUJ03132.1"/>
    <property type="molecule type" value="Genomic_DNA"/>
</dbReference>